<dbReference type="PANTHER" id="PTHR12126:SF11">
    <property type="entry name" value="NADH DEHYDROGENASE [UBIQUINONE] 1 ALPHA SUBCOMPLEX SUBUNIT 9, MITOCHONDRIAL"/>
    <property type="match status" value="1"/>
</dbReference>
<dbReference type="Pfam" id="PF13460">
    <property type="entry name" value="NAD_binding_10"/>
    <property type="match status" value="1"/>
</dbReference>
<dbReference type="InterPro" id="IPR036291">
    <property type="entry name" value="NAD(P)-bd_dom_sf"/>
</dbReference>
<reference evidence="2 3" key="1">
    <citation type="journal article" date="2019" name="Int. J. Syst. Evol. Microbiol.">
        <title>The Global Catalogue of Microorganisms (GCM) 10K type strain sequencing project: providing services to taxonomists for standard genome sequencing and annotation.</title>
        <authorList>
            <consortium name="The Broad Institute Genomics Platform"/>
            <consortium name="The Broad Institute Genome Sequencing Center for Infectious Disease"/>
            <person name="Wu L."/>
            <person name="Ma J."/>
        </authorList>
    </citation>
    <scope>NUCLEOTIDE SEQUENCE [LARGE SCALE GENOMIC DNA]</scope>
    <source>
        <strain evidence="2 3">RDMS1</strain>
    </source>
</reference>
<dbReference type="EMBL" id="JBHTAX010000001">
    <property type="protein sequence ID" value="MFC7191130.1"/>
    <property type="molecule type" value="Genomic_DNA"/>
</dbReference>
<dbReference type="GeneID" id="76200828"/>
<feature type="domain" description="NAD(P)-binding" evidence="1">
    <location>
        <begin position="7"/>
        <end position="145"/>
    </location>
</feature>
<dbReference type="Gene3D" id="3.40.50.720">
    <property type="entry name" value="NAD(P)-binding Rossmann-like Domain"/>
    <property type="match status" value="1"/>
</dbReference>
<dbReference type="InterPro" id="IPR051207">
    <property type="entry name" value="ComplexI_NDUFA9_subunit"/>
</dbReference>
<dbReference type="RefSeq" id="WP_264555780.1">
    <property type="nucleotide sequence ID" value="NZ_CP109979.1"/>
</dbReference>
<protein>
    <submittedName>
        <fullName evidence="2">NAD(P)H-binding protein</fullName>
    </submittedName>
</protein>
<dbReference type="InterPro" id="IPR016040">
    <property type="entry name" value="NAD(P)-bd_dom"/>
</dbReference>
<dbReference type="PANTHER" id="PTHR12126">
    <property type="entry name" value="NADH-UBIQUINONE OXIDOREDUCTASE 39 KDA SUBUNIT-RELATED"/>
    <property type="match status" value="1"/>
</dbReference>
<keyword evidence="3" id="KW-1185">Reference proteome</keyword>
<organism evidence="2 3">
    <name type="scientific">Halocatena marina</name>
    <dbReference type="NCBI Taxonomy" id="2934937"/>
    <lineage>
        <taxon>Archaea</taxon>
        <taxon>Methanobacteriati</taxon>
        <taxon>Methanobacteriota</taxon>
        <taxon>Stenosarchaea group</taxon>
        <taxon>Halobacteria</taxon>
        <taxon>Halobacteriales</taxon>
        <taxon>Natronomonadaceae</taxon>
        <taxon>Halocatena</taxon>
    </lineage>
</organism>
<dbReference type="SUPFAM" id="SSF51735">
    <property type="entry name" value="NAD(P)-binding Rossmann-fold domains"/>
    <property type="match status" value="1"/>
</dbReference>
<evidence type="ECO:0000313" key="2">
    <source>
        <dbReference type="EMBL" id="MFC7191130.1"/>
    </source>
</evidence>
<name>A0ABD5YX98_9EURY</name>
<evidence type="ECO:0000313" key="3">
    <source>
        <dbReference type="Proteomes" id="UP001596417"/>
    </source>
</evidence>
<proteinExistence type="predicted"/>
<comment type="caution">
    <text evidence="2">The sequence shown here is derived from an EMBL/GenBank/DDBJ whole genome shotgun (WGS) entry which is preliminary data.</text>
</comment>
<gene>
    <name evidence="2" type="ORF">ACFQL7_15775</name>
</gene>
<sequence>MRILVTGATGFVGSHLIPALLEAGHDVVALVRNRDRYSGPASVTVKQGDLLEPGSFEHALSGVDAGYYLVHSMHSGPSFEERDRRAARNFARAASESDIERVIYLGGLGVNGDRLSRHLRSRREVERILDSGTYDLTTLRAAIIIGSGSMSYELIRQLTERFPIMVVSTWIQTPCQPISIDDAVEYLTRVLSVPETADDTFEIGGPDVLTYREIVMRIARATSGRQPLVVTVPIHSLRLSTYWVDMVTDIPSSVAKPLLCGVRTPVVVTDTRIRSLIPIELTPFEEAVIQTLDRSYTRASSET</sequence>
<evidence type="ECO:0000259" key="1">
    <source>
        <dbReference type="Pfam" id="PF13460"/>
    </source>
</evidence>
<dbReference type="Proteomes" id="UP001596417">
    <property type="component" value="Unassembled WGS sequence"/>
</dbReference>
<dbReference type="AlphaFoldDB" id="A0ABD5YX98"/>
<accession>A0ABD5YX98</accession>